<dbReference type="Gene3D" id="2.40.30.10">
    <property type="entry name" value="Translation factors"/>
    <property type="match status" value="1"/>
</dbReference>
<dbReference type="SUPFAM" id="SSF63380">
    <property type="entry name" value="Riboflavin synthase domain-like"/>
    <property type="match status" value="1"/>
</dbReference>
<name>A0A9X1VRL0_9BURK</name>
<keyword evidence="5" id="KW-0274">FAD</keyword>
<evidence type="ECO:0000256" key="4">
    <source>
        <dbReference type="ARBA" id="ARBA00022723"/>
    </source>
</evidence>
<dbReference type="GO" id="GO:0097266">
    <property type="term" value="F:phenylacetyl-CoA 1,2-epoxidase activity"/>
    <property type="evidence" value="ECO:0007669"/>
    <property type="project" value="UniProtKB-EC"/>
</dbReference>
<dbReference type="CDD" id="cd00207">
    <property type="entry name" value="fer2"/>
    <property type="match status" value="1"/>
</dbReference>
<dbReference type="InterPro" id="IPR011884">
    <property type="entry name" value="PaaE"/>
</dbReference>
<dbReference type="InterPro" id="IPR008333">
    <property type="entry name" value="Cbr1-like_FAD-bd_dom"/>
</dbReference>
<comment type="caution">
    <text evidence="11">The sequence shown here is derived from an EMBL/GenBank/DDBJ whole genome shotgun (WGS) entry which is preliminary data.</text>
</comment>
<dbReference type="PANTHER" id="PTHR47354">
    <property type="entry name" value="NADH OXIDOREDUCTASE HCR"/>
    <property type="match status" value="1"/>
</dbReference>
<keyword evidence="3" id="KW-0001">2Fe-2S</keyword>
<dbReference type="AlphaFoldDB" id="A0A9X1VRL0"/>
<dbReference type="InterPro" id="IPR001433">
    <property type="entry name" value="OxRdtase_FAD/NAD-bd"/>
</dbReference>
<evidence type="ECO:0000256" key="7">
    <source>
        <dbReference type="ARBA" id="ARBA00023004"/>
    </source>
</evidence>
<evidence type="ECO:0000256" key="5">
    <source>
        <dbReference type="ARBA" id="ARBA00022827"/>
    </source>
</evidence>
<dbReference type="PROSITE" id="PS51384">
    <property type="entry name" value="FAD_FR"/>
    <property type="match status" value="1"/>
</dbReference>
<dbReference type="InterPro" id="IPR012675">
    <property type="entry name" value="Beta-grasp_dom_sf"/>
</dbReference>
<evidence type="ECO:0000256" key="3">
    <source>
        <dbReference type="ARBA" id="ARBA00022714"/>
    </source>
</evidence>
<feature type="domain" description="2Fe-2S ferredoxin-type" evidence="9">
    <location>
        <begin position="277"/>
        <end position="367"/>
    </location>
</feature>
<evidence type="ECO:0000256" key="2">
    <source>
        <dbReference type="ARBA" id="ARBA00022630"/>
    </source>
</evidence>
<reference evidence="11" key="1">
    <citation type="submission" date="2022-03" db="EMBL/GenBank/DDBJ databases">
        <authorList>
            <person name="Woo C.Y."/>
        </authorList>
    </citation>
    <scope>NUCLEOTIDE SEQUENCE</scope>
    <source>
        <strain evidence="11">CYS-02</strain>
    </source>
</reference>
<dbReference type="Gene3D" id="3.40.50.80">
    <property type="entry name" value="Nucleotide-binding domain of ferredoxin-NADP reductase (FNR) module"/>
    <property type="match status" value="1"/>
</dbReference>
<evidence type="ECO:0000256" key="1">
    <source>
        <dbReference type="ARBA" id="ARBA00001974"/>
    </source>
</evidence>
<keyword evidence="4" id="KW-0479">Metal-binding</keyword>
<keyword evidence="7" id="KW-0408">Iron</keyword>
<dbReference type="InterPro" id="IPR050415">
    <property type="entry name" value="MRET"/>
</dbReference>
<dbReference type="InterPro" id="IPR017927">
    <property type="entry name" value="FAD-bd_FR_type"/>
</dbReference>
<organism evidence="11 12">
    <name type="scientific">Variovorax terrae</name>
    <dbReference type="NCBI Taxonomy" id="2923278"/>
    <lineage>
        <taxon>Bacteria</taxon>
        <taxon>Pseudomonadati</taxon>
        <taxon>Pseudomonadota</taxon>
        <taxon>Betaproteobacteria</taxon>
        <taxon>Burkholderiales</taxon>
        <taxon>Comamonadaceae</taxon>
        <taxon>Variovorax</taxon>
    </lineage>
</organism>
<dbReference type="Pfam" id="PF00175">
    <property type="entry name" value="NAD_binding_1"/>
    <property type="match status" value="1"/>
</dbReference>
<evidence type="ECO:0000256" key="6">
    <source>
        <dbReference type="ARBA" id="ARBA00023002"/>
    </source>
</evidence>
<evidence type="ECO:0000259" key="9">
    <source>
        <dbReference type="PROSITE" id="PS51085"/>
    </source>
</evidence>
<keyword evidence="8" id="KW-0411">Iron-sulfur</keyword>
<dbReference type="PRINTS" id="PR00410">
    <property type="entry name" value="PHEHYDRXLASE"/>
</dbReference>
<dbReference type="InterPro" id="IPR039261">
    <property type="entry name" value="FNR_nucleotide-bd"/>
</dbReference>
<dbReference type="Proteomes" id="UP001139447">
    <property type="component" value="Unassembled WGS sequence"/>
</dbReference>
<dbReference type="SUPFAM" id="SSF54292">
    <property type="entry name" value="2Fe-2S ferredoxin-like"/>
    <property type="match status" value="1"/>
</dbReference>
<keyword evidence="12" id="KW-1185">Reference proteome</keyword>
<dbReference type="InterPro" id="IPR001041">
    <property type="entry name" value="2Fe-2S_ferredoxin-type"/>
</dbReference>
<dbReference type="Gene3D" id="3.10.20.30">
    <property type="match status" value="1"/>
</dbReference>
<dbReference type="PANTHER" id="PTHR47354:SF8">
    <property type="entry name" value="1,2-PHENYLACETYL-COA EPOXIDASE, SUBUNIT E"/>
    <property type="match status" value="1"/>
</dbReference>
<evidence type="ECO:0000256" key="8">
    <source>
        <dbReference type="ARBA" id="ARBA00023014"/>
    </source>
</evidence>
<dbReference type="EMBL" id="JALGBI010000001">
    <property type="protein sequence ID" value="MCJ0761784.1"/>
    <property type="molecule type" value="Genomic_DNA"/>
</dbReference>
<dbReference type="NCBIfam" id="TIGR02160">
    <property type="entry name" value="PA_CoA_Oxy5"/>
    <property type="match status" value="1"/>
</dbReference>
<accession>A0A9X1VRL0</accession>
<feature type="domain" description="FAD-binding FR-type" evidence="10">
    <location>
        <begin position="4"/>
        <end position="112"/>
    </location>
</feature>
<sequence>MSTPHFHPLPVKRVTPDAAGSAAITFAVPPALRDTFDFRPGQFLTLRATIDGAAVRRSYSICSPKARYTRLQEIEVGIKPVADGVFSRWAVARLKPGDTLDVMPPEGRFTPRAPGARHRVGFAAGSGITPLLSIIASTLADEADSRFTLVYGNQRVNTIMFNETLQDLKDKYPARLTLIHLLSRQPQEVALLNGRIDEAKVAELLAGVLPAAGIDEAFLCGPEGMIAAAERALLAAGLPKERVHSERFFSADSPVATKTIANNDRATRTSAPKQHEVALDVVMDGKTHHFRMGAQERVLDVALEGGLDLPYSCKGGVCCTCRAKVLEGRVEMAKNFTLEPWEIDQGFVLTCQARPLTPRVVVSYDER</sequence>
<gene>
    <name evidence="11" type="primary">paaK</name>
    <name evidence="11" type="ORF">MMF98_01050</name>
</gene>
<keyword evidence="2" id="KW-0285">Flavoprotein</keyword>
<dbReference type="GO" id="GO:0051537">
    <property type="term" value="F:2 iron, 2 sulfur cluster binding"/>
    <property type="evidence" value="ECO:0007669"/>
    <property type="project" value="UniProtKB-KW"/>
</dbReference>
<evidence type="ECO:0000313" key="11">
    <source>
        <dbReference type="EMBL" id="MCJ0761784.1"/>
    </source>
</evidence>
<dbReference type="EC" id="1.14.13.149" evidence="11"/>
<dbReference type="Pfam" id="PF00111">
    <property type="entry name" value="Fer2"/>
    <property type="match status" value="1"/>
</dbReference>
<dbReference type="InterPro" id="IPR036010">
    <property type="entry name" value="2Fe-2S_ferredoxin-like_sf"/>
</dbReference>
<evidence type="ECO:0000313" key="12">
    <source>
        <dbReference type="Proteomes" id="UP001139447"/>
    </source>
</evidence>
<keyword evidence="6 11" id="KW-0560">Oxidoreductase</keyword>
<dbReference type="GO" id="GO:0046872">
    <property type="term" value="F:metal ion binding"/>
    <property type="evidence" value="ECO:0007669"/>
    <property type="project" value="UniProtKB-KW"/>
</dbReference>
<evidence type="ECO:0000259" key="10">
    <source>
        <dbReference type="PROSITE" id="PS51384"/>
    </source>
</evidence>
<dbReference type="RefSeq" id="WP_243303267.1">
    <property type="nucleotide sequence ID" value="NZ_JALGBI010000001.1"/>
</dbReference>
<comment type="cofactor">
    <cofactor evidence="1">
        <name>FAD</name>
        <dbReference type="ChEBI" id="CHEBI:57692"/>
    </cofactor>
</comment>
<dbReference type="Pfam" id="PF00970">
    <property type="entry name" value="FAD_binding_6"/>
    <property type="match status" value="1"/>
</dbReference>
<proteinExistence type="predicted"/>
<dbReference type="CDD" id="cd06214">
    <property type="entry name" value="PA_degradation_oxidoreductase_like"/>
    <property type="match status" value="1"/>
</dbReference>
<dbReference type="GO" id="GO:0010124">
    <property type="term" value="P:phenylacetate catabolic process"/>
    <property type="evidence" value="ECO:0007669"/>
    <property type="project" value="InterPro"/>
</dbReference>
<dbReference type="InterPro" id="IPR017938">
    <property type="entry name" value="Riboflavin_synthase-like_b-brl"/>
</dbReference>
<dbReference type="SUPFAM" id="SSF52343">
    <property type="entry name" value="Ferredoxin reductase-like, C-terminal NADP-linked domain"/>
    <property type="match status" value="1"/>
</dbReference>
<protein>
    <submittedName>
        <fullName evidence="11">Phenylacetate-CoA oxygenase/reductase subunit PaaK</fullName>
        <ecNumber evidence="11">1.14.13.149</ecNumber>
    </submittedName>
</protein>
<dbReference type="GO" id="GO:0050660">
    <property type="term" value="F:flavin adenine dinucleotide binding"/>
    <property type="evidence" value="ECO:0007669"/>
    <property type="project" value="TreeGrafter"/>
</dbReference>
<dbReference type="PROSITE" id="PS51085">
    <property type="entry name" value="2FE2S_FER_2"/>
    <property type="match status" value="1"/>
</dbReference>